<comment type="caution">
    <text evidence="2">The sequence shown here is derived from an EMBL/GenBank/DDBJ whole genome shotgun (WGS) entry which is preliminary data.</text>
</comment>
<feature type="compositionally biased region" description="Basic and acidic residues" evidence="1">
    <location>
        <begin position="1"/>
        <end position="11"/>
    </location>
</feature>
<organism evidence="2 3">
    <name type="scientific">Gandjariella thermophila</name>
    <dbReference type="NCBI Taxonomy" id="1931992"/>
    <lineage>
        <taxon>Bacteria</taxon>
        <taxon>Bacillati</taxon>
        <taxon>Actinomycetota</taxon>
        <taxon>Actinomycetes</taxon>
        <taxon>Pseudonocardiales</taxon>
        <taxon>Pseudonocardiaceae</taxon>
        <taxon>Gandjariella</taxon>
    </lineage>
</organism>
<dbReference type="AlphaFoldDB" id="A0A4D4JEE1"/>
<keyword evidence="3" id="KW-1185">Reference proteome</keyword>
<feature type="region of interest" description="Disordered" evidence="1">
    <location>
        <begin position="1"/>
        <end position="44"/>
    </location>
</feature>
<dbReference type="Proteomes" id="UP000298860">
    <property type="component" value="Unassembled WGS sequence"/>
</dbReference>
<protein>
    <submittedName>
        <fullName evidence="2">Uncharacterized protein</fullName>
    </submittedName>
</protein>
<proteinExistence type="predicted"/>
<evidence type="ECO:0000313" key="2">
    <source>
        <dbReference type="EMBL" id="GDY32277.1"/>
    </source>
</evidence>
<reference evidence="3" key="1">
    <citation type="submission" date="2019-04" db="EMBL/GenBank/DDBJ databases">
        <title>Draft genome sequence of Pseudonocardiaceae bacterium SL3-2-4.</title>
        <authorList>
            <person name="Ningsih F."/>
            <person name="Yokota A."/>
            <person name="Sakai Y."/>
            <person name="Nanatani K."/>
            <person name="Yabe S."/>
            <person name="Oetari A."/>
            <person name="Sjamsuridzal W."/>
        </authorList>
    </citation>
    <scope>NUCLEOTIDE SEQUENCE [LARGE SCALE GENOMIC DNA]</scope>
    <source>
        <strain evidence="3">SL3-2-4</strain>
    </source>
</reference>
<accession>A0A4D4JEE1</accession>
<sequence>MGRLARERRGGDYAAPPCGESTRSDRAVMGLTSPGPPLETGQHYRNRRPAGAAVALLPAPARRRVAYRGAVDVPRVAR</sequence>
<evidence type="ECO:0000313" key="3">
    <source>
        <dbReference type="Proteomes" id="UP000298860"/>
    </source>
</evidence>
<evidence type="ECO:0000256" key="1">
    <source>
        <dbReference type="SAM" id="MobiDB-lite"/>
    </source>
</evidence>
<gene>
    <name evidence="2" type="ORF">GTS_39100</name>
</gene>
<name>A0A4D4JEE1_9PSEU</name>
<dbReference type="EMBL" id="BJFL01000022">
    <property type="protein sequence ID" value="GDY32277.1"/>
    <property type="molecule type" value="Genomic_DNA"/>
</dbReference>